<dbReference type="PROSITE" id="PS51762">
    <property type="entry name" value="GH16_2"/>
    <property type="match status" value="1"/>
</dbReference>
<dbReference type="STRING" id="1314790.A0A1Y1XX24"/>
<comment type="caution">
    <text evidence="5">The sequence shown here is derived from an EMBL/GenBank/DDBJ whole genome shotgun (WGS) entry which is preliminary data.</text>
</comment>
<keyword evidence="1" id="KW-0732">Signal</keyword>
<dbReference type="SUPFAM" id="SSF49899">
    <property type="entry name" value="Concanavalin A-like lectins/glucanases"/>
    <property type="match status" value="1"/>
</dbReference>
<dbReference type="GO" id="GO:0005975">
    <property type="term" value="P:carbohydrate metabolic process"/>
    <property type="evidence" value="ECO:0007669"/>
    <property type="project" value="InterPro"/>
</dbReference>
<dbReference type="PANTHER" id="PTHR10963:SF22">
    <property type="entry name" value="GLYCOSIDASE CRH2-RELATED"/>
    <property type="match status" value="1"/>
</dbReference>
<evidence type="ECO:0000313" key="6">
    <source>
        <dbReference type="Proteomes" id="UP000193498"/>
    </source>
</evidence>
<keyword evidence="6" id="KW-1185">Reference proteome</keyword>
<feature type="non-terminal residue" evidence="5">
    <location>
        <position position="1"/>
    </location>
</feature>
<dbReference type="EMBL" id="MCFE01000387">
    <property type="protein sequence ID" value="ORX90301.1"/>
    <property type="molecule type" value="Genomic_DNA"/>
</dbReference>
<evidence type="ECO:0000256" key="3">
    <source>
        <dbReference type="ARBA" id="ARBA00023295"/>
    </source>
</evidence>
<evidence type="ECO:0000313" key="5">
    <source>
        <dbReference type="EMBL" id="ORX90301.1"/>
    </source>
</evidence>
<gene>
    <name evidence="5" type="ORF">K493DRAFT_175961</name>
</gene>
<proteinExistence type="predicted"/>
<name>A0A1Y1XX24_9FUNG</name>
<protein>
    <submittedName>
        <fullName evidence="5">Concanavalin A-like lectin/glucanase</fullName>
    </submittedName>
</protein>
<keyword evidence="5" id="KW-0430">Lectin</keyword>
<feature type="non-terminal residue" evidence="5">
    <location>
        <position position="173"/>
    </location>
</feature>
<dbReference type="InParanoid" id="A0A1Y1XX24"/>
<feature type="domain" description="GH16" evidence="4">
    <location>
        <begin position="1"/>
        <end position="153"/>
    </location>
</feature>
<organism evidence="5 6">
    <name type="scientific">Basidiobolus meristosporus CBS 931.73</name>
    <dbReference type="NCBI Taxonomy" id="1314790"/>
    <lineage>
        <taxon>Eukaryota</taxon>
        <taxon>Fungi</taxon>
        <taxon>Fungi incertae sedis</taxon>
        <taxon>Zoopagomycota</taxon>
        <taxon>Entomophthoromycotina</taxon>
        <taxon>Basidiobolomycetes</taxon>
        <taxon>Basidiobolales</taxon>
        <taxon>Basidiobolaceae</taxon>
        <taxon>Basidiobolus</taxon>
    </lineage>
</organism>
<dbReference type="Pfam" id="PF00722">
    <property type="entry name" value="Glyco_hydro_16"/>
    <property type="match status" value="1"/>
</dbReference>
<dbReference type="AlphaFoldDB" id="A0A1Y1XX24"/>
<reference evidence="5 6" key="1">
    <citation type="submission" date="2016-07" db="EMBL/GenBank/DDBJ databases">
        <title>Pervasive Adenine N6-methylation of Active Genes in Fungi.</title>
        <authorList>
            <consortium name="DOE Joint Genome Institute"/>
            <person name="Mondo S.J."/>
            <person name="Dannebaum R.O."/>
            <person name="Kuo R.C."/>
            <person name="Labutti K."/>
            <person name="Haridas S."/>
            <person name="Kuo A."/>
            <person name="Salamov A."/>
            <person name="Ahrendt S.R."/>
            <person name="Lipzen A."/>
            <person name="Sullivan W."/>
            <person name="Andreopoulos W.B."/>
            <person name="Clum A."/>
            <person name="Lindquist E."/>
            <person name="Daum C."/>
            <person name="Ramamoorthy G.K."/>
            <person name="Gryganskyi A."/>
            <person name="Culley D."/>
            <person name="Magnuson J.K."/>
            <person name="James T.Y."/>
            <person name="O'Malley M.A."/>
            <person name="Stajich J.E."/>
            <person name="Spatafora J.W."/>
            <person name="Visel A."/>
            <person name="Grigoriev I.V."/>
        </authorList>
    </citation>
    <scope>NUCLEOTIDE SEQUENCE [LARGE SCALE GENOMIC DNA]</scope>
    <source>
        <strain evidence="5 6">CBS 931.73</strain>
    </source>
</reference>
<dbReference type="GO" id="GO:0030246">
    <property type="term" value="F:carbohydrate binding"/>
    <property type="evidence" value="ECO:0007669"/>
    <property type="project" value="UniProtKB-KW"/>
</dbReference>
<evidence type="ECO:0000259" key="4">
    <source>
        <dbReference type="PROSITE" id="PS51762"/>
    </source>
</evidence>
<evidence type="ECO:0000256" key="1">
    <source>
        <dbReference type="ARBA" id="ARBA00022729"/>
    </source>
</evidence>
<sequence length="173" mass="19375">GAQATTKSFFKYGRVNARIRTAGTKGVVSAMFTMASDKDEVDFEWLGGNPRDTLSNYFYKGELVYSNNGTYVGSDSSKEFITYSLEWRPDSLTWLVNDKVIRTLSKSRTLDRNSGVYKFPAGPTRINFSIWDGGDSTEDGTSEWAGGPVPWNDEGINNEGRLDMKIEHLEIKC</sequence>
<dbReference type="OrthoDB" id="4781at2759"/>
<dbReference type="PANTHER" id="PTHR10963">
    <property type="entry name" value="GLYCOSYL HYDROLASE-RELATED"/>
    <property type="match status" value="1"/>
</dbReference>
<dbReference type="InterPro" id="IPR050546">
    <property type="entry name" value="Glycosyl_Hydrlase_16"/>
</dbReference>
<dbReference type="InterPro" id="IPR013320">
    <property type="entry name" value="ConA-like_dom_sf"/>
</dbReference>
<evidence type="ECO:0000256" key="2">
    <source>
        <dbReference type="ARBA" id="ARBA00022801"/>
    </source>
</evidence>
<accession>A0A1Y1XX24</accession>
<dbReference type="Proteomes" id="UP000193498">
    <property type="component" value="Unassembled WGS sequence"/>
</dbReference>
<dbReference type="InterPro" id="IPR000757">
    <property type="entry name" value="Beta-glucanase-like"/>
</dbReference>
<dbReference type="GO" id="GO:0004553">
    <property type="term" value="F:hydrolase activity, hydrolyzing O-glycosyl compounds"/>
    <property type="evidence" value="ECO:0007669"/>
    <property type="project" value="InterPro"/>
</dbReference>
<dbReference type="Gene3D" id="2.60.120.200">
    <property type="match status" value="1"/>
</dbReference>
<keyword evidence="3" id="KW-0326">Glycosidase</keyword>
<keyword evidence="2" id="KW-0378">Hydrolase</keyword>